<keyword evidence="6" id="KW-1185">Reference proteome</keyword>
<evidence type="ECO:0000313" key="6">
    <source>
        <dbReference type="Proteomes" id="UP001589943"/>
    </source>
</evidence>
<dbReference type="EMBL" id="JBHLTL010000001">
    <property type="protein sequence ID" value="MFC0588618.1"/>
    <property type="molecule type" value="Genomic_DNA"/>
</dbReference>
<organism evidence="5 6">
    <name type="scientific">Novosphingobium aquiterrae</name>
    <dbReference type="NCBI Taxonomy" id="624388"/>
    <lineage>
        <taxon>Bacteria</taxon>
        <taxon>Pseudomonadati</taxon>
        <taxon>Pseudomonadota</taxon>
        <taxon>Alphaproteobacteria</taxon>
        <taxon>Sphingomonadales</taxon>
        <taxon>Sphingomonadaceae</taxon>
        <taxon>Novosphingobium</taxon>
    </lineage>
</organism>
<dbReference type="RefSeq" id="WP_379480114.1">
    <property type="nucleotide sequence ID" value="NZ_JBHLTL010000001.1"/>
</dbReference>
<keyword evidence="5" id="KW-0645">Protease</keyword>
<feature type="domain" description="Band 7" evidence="4">
    <location>
        <begin position="105"/>
        <end position="272"/>
    </location>
</feature>
<dbReference type="SMART" id="SM00244">
    <property type="entry name" value="PHB"/>
    <property type="match status" value="1"/>
</dbReference>
<dbReference type="InterPro" id="IPR036013">
    <property type="entry name" value="Band_7/SPFH_dom_sf"/>
</dbReference>
<feature type="region of interest" description="Disordered" evidence="3">
    <location>
        <begin position="1"/>
        <end position="60"/>
    </location>
</feature>
<dbReference type="InterPro" id="IPR010201">
    <property type="entry name" value="HflK"/>
</dbReference>
<evidence type="ECO:0000313" key="5">
    <source>
        <dbReference type="EMBL" id="MFC0588618.1"/>
    </source>
</evidence>
<protein>
    <submittedName>
        <fullName evidence="5">Protease modulator HflK</fullName>
    </submittedName>
</protein>
<comment type="similarity">
    <text evidence="2">Belongs to the band 7/mec-2 family. HflK subfamily.</text>
</comment>
<evidence type="ECO:0000259" key="4">
    <source>
        <dbReference type="SMART" id="SM00244"/>
    </source>
</evidence>
<reference evidence="5 6" key="1">
    <citation type="submission" date="2024-09" db="EMBL/GenBank/DDBJ databases">
        <authorList>
            <person name="Sun Q."/>
            <person name="Mori K."/>
        </authorList>
    </citation>
    <scope>NUCLEOTIDE SEQUENCE [LARGE SCALE GENOMIC DNA]</scope>
    <source>
        <strain evidence="5 6">NCAIM B.02537</strain>
    </source>
</reference>
<dbReference type="InterPro" id="IPR001107">
    <property type="entry name" value="Band_7"/>
</dbReference>
<evidence type="ECO:0000256" key="1">
    <source>
        <dbReference type="ARBA" id="ARBA00004167"/>
    </source>
</evidence>
<name>A0ABV6PFK8_9SPHN</name>
<accession>A0ABV6PFK8</accession>
<dbReference type="GO" id="GO:0006508">
    <property type="term" value="P:proteolysis"/>
    <property type="evidence" value="ECO:0007669"/>
    <property type="project" value="UniProtKB-KW"/>
</dbReference>
<dbReference type="Gene3D" id="3.30.479.30">
    <property type="entry name" value="Band 7 domain"/>
    <property type="match status" value="1"/>
</dbReference>
<dbReference type="PANTHER" id="PTHR10264:SF19">
    <property type="entry name" value="AT06885P-RELATED"/>
    <property type="match status" value="1"/>
</dbReference>
<feature type="compositionally biased region" description="Pro residues" evidence="3">
    <location>
        <begin position="48"/>
        <end position="57"/>
    </location>
</feature>
<evidence type="ECO:0000256" key="3">
    <source>
        <dbReference type="SAM" id="MobiDB-lite"/>
    </source>
</evidence>
<dbReference type="CDD" id="cd03404">
    <property type="entry name" value="SPFH_HflK"/>
    <property type="match status" value="1"/>
</dbReference>
<dbReference type="SUPFAM" id="SSF117892">
    <property type="entry name" value="Band 7/SPFH domain"/>
    <property type="match status" value="1"/>
</dbReference>
<comment type="caution">
    <text evidence="5">The sequence shown here is derived from an EMBL/GenBank/DDBJ whole genome shotgun (WGS) entry which is preliminary data.</text>
</comment>
<dbReference type="GO" id="GO:0008233">
    <property type="term" value="F:peptidase activity"/>
    <property type="evidence" value="ECO:0007669"/>
    <property type="project" value="UniProtKB-KW"/>
</dbReference>
<comment type="subcellular location">
    <subcellularLocation>
        <location evidence="1">Membrane</location>
        <topology evidence="1">Single-pass membrane protein</topology>
    </subcellularLocation>
</comment>
<feature type="compositionally biased region" description="Basic and acidic residues" evidence="3">
    <location>
        <begin position="26"/>
        <end position="41"/>
    </location>
</feature>
<gene>
    <name evidence="5" type="primary">hflK</name>
    <name evidence="5" type="ORF">ACFFF7_04270</name>
</gene>
<dbReference type="Pfam" id="PF01145">
    <property type="entry name" value="Band_7"/>
    <property type="match status" value="1"/>
</dbReference>
<dbReference type="Proteomes" id="UP001589943">
    <property type="component" value="Unassembled WGS sequence"/>
</dbReference>
<proteinExistence type="inferred from homology"/>
<sequence>MSKGRGLAMAGPKSPWGEGDGAAEVDPPRAEDNAGDTDKPDAATAPRPLNPWLPPAPSDAERRAANIDDLFRQRAKLRPGGGAPFKRSWLSLLAAGLVAVWIGGTSVHYLGKGEQGLVTTFGRFDRAVGPGLTLTLPWPAQILSIRNVTKIEETVLPNKDGENLMLTRDRQLIDLTAKVRWRVTDLSRFAYASADTAALVARLANAEVHAAVAEQRFDELNEGQRRGELHQLIAARSQAAIDALKLGVRIEGVEVVRAGPPQKLVDAFRKVGEAREAARQEVSKATAAAQKILSDANVEADEFESVYVQYQASPEITRKRRYYEAMERVLVNNKVVVGGTNATVDVAPPAPTATAATPSPTGAP</sequence>
<dbReference type="InterPro" id="IPR043202">
    <property type="entry name" value="Band-7_stomatin-like"/>
</dbReference>
<keyword evidence="5" id="KW-0378">Hydrolase</keyword>
<evidence type="ECO:0000256" key="2">
    <source>
        <dbReference type="ARBA" id="ARBA00006971"/>
    </source>
</evidence>
<dbReference type="PANTHER" id="PTHR10264">
    <property type="entry name" value="BAND 7 PROTEIN-RELATED"/>
    <property type="match status" value="1"/>
</dbReference>